<reference evidence="2" key="1">
    <citation type="journal article" date="2019" name="Int. J. Syst. Evol. Microbiol.">
        <title>The Global Catalogue of Microorganisms (GCM) 10K type strain sequencing project: providing services to taxonomists for standard genome sequencing and annotation.</title>
        <authorList>
            <consortium name="The Broad Institute Genomics Platform"/>
            <consortium name="The Broad Institute Genome Sequencing Center for Infectious Disease"/>
            <person name="Wu L."/>
            <person name="Ma J."/>
        </authorList>
    </citation>
    <scope>NUCLEOTIDE SEQUENCE [LARGE SCALE GENOMIC DNA]</scope>
    <source>
        <strain evidence="2">CGMCC 1.12121</strain>
    </source>
</reference>
<organism evidence="1 2">
    <name type="scientific">Chromohalobacter sarecensis</name>
    <dbReference type="NCBI Taxonomy" id="245294"/>
    <lineage>
        <taxon>Bacteria</taxon>
        <taxon>Pseudomonadati</taxon>
        <taxon>Pseudomonadota</taxon>
        <taxon>Gammaproteobacteria</taxon>
        <taxon>Oceanospirillales</taxon>
        <taxon>Halomonadaceae</taxon>
        <taxon>Chromohalobacter</taxon>
    </lineage>
</organism>
<evidence type="ECO:0000313" key="1">
    <source>
        <dbReference type="EMBL" id="MFC4540052.1"/>
    </source>
</evidence>
<gene>
    <name evidence="1" type="ORF">ACFO0U_14860</name>
</gene>
<evidence type="ECO:0000313" key="2">
    <source>
        <dbReference type="Proteomes" id="UP001596030"/>
    </source>
</evidence>
<comment type="caution">
    <text evidence="1">The sequence shown here is derived from an EMBL/GenBank/DDBJ whole genome shotgun (WGS) entry which is preliminary data.</text>
</comment>
<dbReference type="EMBL" id="JBHSEU010000021">
    <property type="protein sequence ID" value="MFC4540052.1"/>
    <property type="molecule type" value="Genomic_DNA"/>
</dbReference>
<dbReference type="RefSeq" id="WP_246969158.1">
    <property type="nucleotide sequence ID" value="NZ_JAKGAN010000002.1"/>
</dbReference>
<protein>
    <submittedName>
        <fullName evidence="1">Uncharacterized protein</fullName>
    </submittedName>
</protein>
<keyword evidence="2" id="KW-1185">Reference proteome</keyword>
<sequence>MTYSAYPESSLDIVLPIPFPAFSRDAPERRAQRERKLMTVLGELNGKMSKGTVRLLVPHKNAA</sequence>
<name>A0ABV9D4V2_9GAMM</name>
<accession>A0ABV9D4V2</accession>
<proteinExistence type="predicted"/>
<dbReference type="Proteomes" id="UP001596030">
    <property type="component" value="Unassembled WGS sequence"/>
</dbReference>